<dbReference type="SUPFAM" id="SSF52833">
    <property type="entry name" value="Thioredoxin-like"/>
    <property type="match status" value="1"/>
</dbReference>
<gene>
    <name evidence="3" type="ORF">L3081_06625</name>
</gene>
<organism evidence="3 4">
    <name type="scientific">Colwellia maritima</name>
    <dbReference type="NCBI Taxonomy" id="2912588"/>
    <lineage>
        <taxon>Bacteria</taxon>
        <taxon>Pseudomonadati</taxon>
        <taxon>Pseudomonadota</taxon>
        <taxon>Gammaproteobacteria</taxon>
        <taxon>Alteromonadales</taxon>
        <taxon>Colwelliaceae</taxon>
        <taxon>Colwellia</taxon>
    </lineage>
</organism>
<dbReference type="Proteomes" id="UP001139646">
    <property type="component" value="Unassembled WGS sequence"/>
</dbReference>
<keyword evidence="1" id="KW-0676">Redox-active center</keyword>
<dbReference type="PANTHER" id="PTHR42852:SF18">
    <property type="entry name" value="CHROMOSOME UNDETERMINED SCAFFOLD_47, WHOLE GENOME SHOTGUN SEQUENCE"/>
    <property type="match status" value="1"/>
</dbReference>
<name>A0ABS9WYS0_9GAMM</name>
<dbReference type="PANTHER" id="PTHR42852">
    <property type="entry name" value="THIOL:DISULFIDE INTERCHANGE PROTEIN DSBE"/>
    <property type="match status" value="1"/>
</dbReference>
<dbReference type="CDD" id="cd02966">
    <property type="entry name" value="TlpA_like_family"/>
    <property type="match status" value="1"/>
</dbReference>
<evidence type="ECO:0000259" key="2">
    <source>
        <dbReference type="PROSITE" id="PS51352"/>
    </source>
</evidence>
<dbReference type="Gene3D" id="3.40.30.10">
    <property type="entry name" value="Glutaredoxin"/>
    <property type="match status" value="1"/>
</dbReference>
<evidence type="ECO:0000313" key="4">
    <source>
        <dbReference type="Proteomes" id="UP001139646"/>
    </source>
</evidence>
<evidence type="ECO:0000313" key="3">
    <source>
        <dbReference type="EMBL" id="MCI2283132.1"/>
    </source>
</evidence>
<keyword evidence="4" id="KW-1185">Reference proteome</keyword>
<dbReference type="InterPro" id="IPR000866">
    <property type="entry name" value="AhpC/TSA"/>
</dbReference>
<reference evidence="3" key="1">
    <citation type="submission" date="2022-01" db="EMBL/GenBank/DDBJ databases">
        <title>Colwellia maritima, isolated from seawater.</title>
        <authorList>
            <person name="Kristyanto S."/>
            <person name="Jung J."/>
            <person name="Jeon C.O."/>
        </authorList>
    </citation>
    <scope>NUCLEOTIDE SEQUENCE</scope>
    <source>
        <strain evidence="3">MSW7</strain>
    </source>
</reference>
<dbReference type="InterPro" id="IPR017937">
    <property type="entry name" value="Thioredoxin_CS"/>
</dbReference>
<dbReference type="PROSITE" id="PS00194">
    <property type="entry name" value="THIOREDOXIN_1"/>
    <property type="match status" value="1"/>
</dbReference>
<comment type="caution">
    <text evidence="3">The sequence shown here is derived from an EMBL/GenBank/DDBJ whole genome shotgun (WGS) entry which is preliminary data.</text>
</comment>
<dbReference type="PROSITE" id="PS51352">
    <property type="entry name" value="THIOREDOXIN_2"/>
    <property type="match status" value="1"/>
</dbReference>
<dbReference type="RefSeq" id="WP_242284344.1">
    <property type="nucleotide sequence ID" value="NZ_JAKKSL010000001.1"/>
</dbReference>
<dbReference type="Pfam" id="PF00578">
    <property type="entry name" value="AhpC-TSA"/>
    <property type="match status" value="1"/>
</dbReference>
<dbReference type="InterPro" id="IPR013766">
    <property type="entry name" value="Thioredoxin_domain"/>
</dbReference>
<dbReference type="InterPro" id="IPR050553">
    <property type="entry name" value="Thioredoxin_ResA/DsbE_sf"/>
</dbReference>
<accession>A0ABS9WYS0</accession>
<dbReference type="EMBL" id="JAKKSL010000001">
    <property type="protein sequence ID" value="MCI2283132.1"/>
    <property type="molecule type" value="Genomic_DNA"/>
</dbReference>
<sequence length="166" mass="18729">MKILTLLKSAPYLLLICILWGFSANSTDYPTAPTWQLHTQNGENISLSDYQGKPVILHFWATWCPYCKKLQPKLVALEEKYQKSGIKLIAISFNEDEDAQPQDEINARGYHFITAVNGESVAMLYGVRGTPTTFFINRQGKAIYKSTSSDINNPKLMLAVEEIIKP</sequence>
<proteinExistence type="predicted"/>
<dbReference type="InterPro" id="IPR036249">
    <property type="entry name" value="Thioredoxin-like_sf"/>
</dbReference>
<feature type="domain" description="Thioredoxin" evidence="2">
    <location>
        <begin position="26"/>
        <end position="165"/>
    </location>
</feature>
<evidence type="ECO:0000256" key="1">
    <source>
        <dbReference type="ARBA" id="ARBA00023284"/>
    </source>
</evidence>
<protein>
    <submittedName>
        <fullName evidence="3">TlpA family protein disulfide reductase</fullName>
    </submittedName>
</protein>